<evidence type="ECO:0000313" key="2">
    <source>
        <dbReference type="Proteomes" id="UP000231019"/>
    </source>
</evidence>
<evidence type="ECO:0000313" key="1">
    <source>
        <dbReference type="EMBL" id="PIW19474.1"/>
    </source>
</evidence>
<accession>A0A2M7GBC5</accession>
<gene>
    <name evidence="1" type="ORF">COW36_01145</name>
</gene>
<dbReference type="AlphaFoldDB" id="A0A2M7GBC5"/>
<proteinExistence type="predicted"/>
<organism evidence="1 2">
    <name type="scientific">bacterium (Candidatus Blackallbacteria) CG17_big_fil_post_rev_8_21_14_2_50_48_46</name>
    <dbReference type="NCBI Taxonomy" id="2014261"/>
    <lineage>
        <taxon>Bacteria</taxon>
        <taxon>Candidatus Blackallbacteria</taxon>
    </lineage>
</organism>
<protein>
    <submittedName>
        <fullName evidence="1">Uncharacterized protein</fullName>
    </submittedName>
</protein>
<name>A0A2M7GBC5_9BACT</name>
<comment type="caution">
    <text evidence="1">The sequence shown here is derived from an EMBL/GenBank/DDBJ whole genome shotgun (WGS) entry which is preliminary data.</text>
</comment>
<dbReference type="EMBL" id="PFFQ01000004">
    <property type="protein sequence ID" value="PIW19474.1"/>
    <property type="molecule type" value="Genomic_DNA"/>
</dbReference>
<dbReference type="Proteomes" id="UP000231019">
    <property type="component" value="Unassembled WGS sequence"/>
</dbReference>
<sequence length="66" mass="7333">MDIPARKLLFLYYTAAPGLGFGCSFESSEPRPTLIDCTCEGAYTDQSLFVIKSKKKKCGLNPYFSL</sequence>
<reference evidence="1 2" key="1">
    <citation type="submission" date="2017-09" db="EMBL/GenBank/DDBJ databases">
        <title>Depth-based differentiation of microbial function through sediment-hosted aquifers and enrichment of novel symbionts in the deep terrestrial subsurface.</title>
        <authorList>
            <person name="Probst A.J."/>
            <person name="Ladd B."/>
            <person name="Jarett J.K."/>
            <person name="Geller-Mcgrath D.E."/>
            <person name="Sieber C.M."/>
            <person name="Emerson J.B."/>
            <person name="Anantharaman K."/>
            <person name="Thomas B.C."/>
            <person name="Malmstrom R."/>
            <person name="Stieglmeier M."/>
            <person name="Klingl A."/>
            <person name="Woyke T."/>
            <person name="Ryan C.M."/>
            <person name="Banfield J.F."/>
        </authorList>
    </citation>
    <scope>NUCLEOTIDE SEQUENCE [LARGE SCALE GENOMIC DNA]</scope>
    <source>
        <strain evidence="1">CG17_big_fil_post_rev_8_21_14_2_50_48_46</strain>
    </source>
</reference>
<dbReference type="PROSITE" id="PS51257">
    <property type="entry name" value="PROKAR_LIPOPROTEIN"/>
    <property type="match status" value="1"/>
</dbReference>